<organism evidence="1 2">
    <name type="scientific">Flaviaesturariibacter amylovorans</name>
    <dbReference type="NCBI Taxonomy" id="1084520"/>
    <lineage>
        <taxon>Bacteria</taxon>
        <taxon>Pseudomonadati</taxon>
        <taxon>Bacteroidota</taxon>
        <taxon>Chitinophagia</taxon>
        <taxon>Chitinophagales</taxon>
        <taxon>Chitinophagaceae</taxon>
        <taxon>Flaviaestuariibacter</taxon>
    </lineage>
</organism>
<keyword evidence="2" id="KW-1185">Reference proteome</keyword>
<dbReference type="EMBL" id="BAABGY010000001">
    <property type="protein sequence ID" value="GAA4316812.1"/>
    <property type="molecule type" value="Genomic_DNA"/>
</dbReference>
<sequence>MIFVLLSCKTRQKPSIDSWVGEYSYEEEPLDQAEVPAPSMLWEFAVAKSGDSTLGTLDVNGFQTFTKARAQLTGDSSALYVIFDRDLDGSSTWKRGDTLFVLSRKEKSTITTWKRATPMLRENPPKTCECF</sequence>
<reference evidence="2" key="1">
    <citation type="journal article" date="2019" name="Int. J. Syst. Evol. Microbiol.">
        <title>The Global Catalogue of Microorganisms (GCM) 10K type strain sequencing project: providing services to taxonomists for standard genome sequencing and annotation.</title>
        <authorList>
            <consortium name="The Broad Institute Genomics Platform"/>
            <consortium name="The Broad Institute Genome Sequencing Center for Infectious Disease"/>
            <person name="Wu L."/>
            <person name="Ma J."/>
        </authorList>
    </citation>
    <scope>NUCLEOTIDE SEQUENCE [LARGE SCALE GENOMIC DNA]</scope>
    <source>
        <strain evidence="2">JCM 17919</strain>
    </source>
</reference>
<accession>A0ABP8G3V8</accession>
<proteinExistence type="predicted"/>
<dbReference type="Pfam" id="PF19453">
    <property type="entry name" value="DUF5991"/>
    <property type="match status" value="1"/>
</dbReference>
<evidence type="ECO:0000313" key="1">
    <source>
        <dbReference type="EMBL" id="GAA4316812.1"/>
    </source>
</evidence>
<comment type="caution">
    <text evidence="1">The sequence shown here is derived from an EMBL/GenBank/DDBJ whole genome shotgun (WGS) entry which is preliminary data.</text>
</comment>
<name>A0ABP8G3V8_9BACT</name>
<dbReference type="InterPro" id="IPR046033">
    <property type="entry name" value="DUF5991"/>
</dbReference>
<protein>
    <submittedName>
        <fullName evidence="1">Uncharacterized protein</fullName>
    </submittedName>
</protein>
<evidence type="ECO:0000313" key="2">
    <source>
        <dbReference type="Proteomes" id="UP001501725"/>
    </source>
</evidence>
<gene>
    <name evidence="1" type="ORF">GCM10023184_00180</name>
</gene>
<dbReference type="Proteomes" id="UP001501725">
    <property type="component" value="Unassembled WGS sequence"/>
</dbReference>